<evidence type="ECO:0000256" key="2">
    <source>
        <dbReference type="ARBA" id="ARBA00023136"/>
    </source>
</evidence>
<organism evidence="5 6">
    <name type="scientific">Spongisporangium articulatum</name>
    <dbReference type="NCBI Taxonomy" id="3362603"/>
    <lineage>
        <taxon>Bacteria</taxon>
        <taxon>Bacillati</taxon>
        <taxon>Actinomycetota</taxon>
        <taxon>Actinomycetes</taxon>
        <taxon>Kineosporiales</taxon>
        <taxon>Kineosporiaceae</taxon>
        <taxon>Spongisporangium</taxon>
    </lineage>
</organism>
<reference evidence="5 6" key="1">
    <citation type="submission" date="2024-10" db="EMBL/GenBank/DDBJ databases">
        <title>The Natural Products Discovery Center: Release of the First 8490 Sequenced Strains for Exploring Actinobacteria Biosynthetic Diversity.</title>
        <authorList>
            <person name="Kalkreuter E."/>
            <person name="Kautsar S.A."/>
            <person name="Yang D."/>
            <person name="Bader C.D."/>
            <person name="Teijaro C.N."/>
            <person name="Fluegel L."/>
            <person name="Davis C.M."/>
            <person name="Simpson J.R."/>
            <person name="Lauterbach L."/>
            <person name="Steele A.D."/>
            <person name="Gui C."/>
            <person name="Meng S."/>
            <person name="Li G."/>
            <person name="Viehrig K."/>
            <person name="Ye F."/>
            <person name="Su P."/>
            <person name="Kiefer A.F."/>
            <person name="Nichols A."/>
            <person name="Cepeda A.J."/>
            <person name="Yan W."/>
            <person name="Fan B."/>
            <person name="Jiang Y."/>
            <person name="Adhikari A."/>
            <person name="Zheng C.-J."/>
            <person name="Schuster L."/>
            <person name="Cowan T.M."/>
            <person name="Smanski M.J."/>
            <person name="Chevrette M.G."/>
            <person name="De Carvalho L.P.S."/>
            <person name="Shen B."/>
        </authorList>
    </citation>
    <scope>NUCLEOTIDE SEQUENCE [LARGE SCALE GENOMIC DNA]</scope>
    <source>
        <strain evidence="5 6">NPDC049639</strain>
    </source>
</reference>
<name>A0ABW8ATJ1_9ACTN</name>
<comment type="subcellular location">
    <subcellularLocation>
        <location evidence="1">Membrane</location>
    </subcellularLocation>
</comment>
<feature type="transmembrane region" description="Helical" evidence="4">
    <location>
        <begin position="40"/>
        <end position="59"/>
    </location>
</feature>
<dbReference type="EMBL" id="JBITLV010000009">
    <property type="protein sequence ID" value="MFI7589706.1"/>
    <property type="molecule type" value="Genomic_DNA"/>
</dbReference>
<accession>A0ABW8ATJ1</accession>
<feature type="region of interest" description="Disordered" evidence="3">
    <location>
        <begin position="160"/>
        <end position="179"/>
    </location>
</feature>
<feature type="region of interest" description="Disordered" evidence="3">
    <location>
        <begin position="1"/>
        <end position="33"/>
    </location>
</feature>
<sequence>MSLDLEHDLEDYVDDEDDDTRDEADERGPAPAGRGRLTPVLALVTLALVVLAAVQGLALRSASQADRESAAATRAARAAVPAVLSYDYRHLDADFARARTYLTGSFATQFDGVATGTVAPVATERQVVTSAAVTGSSVVTRSGDTVVVLLFVNQTTSALPEKTSEKTGGKAGGKAGEKSLAQQSLDLSRVRVTMQRAGGDWRVADLRGV</sequence>
<keyword evidence="4" id="KW-0812">Transmembrane</keyword>
<feature type="compositionally biased region" description="Acidic residues" evidence="3">
    <location>
        <begin position="7"/>
        <end position="25"/>
    </location>
</feature>
<comment type="caution">
    <text evidence="5">The sequence shown here is derived from an EMBL/GenBank/DDBJ whole genome shotgun (WGS) entry which is preliminary data.</text>
</comment>
<evidence type="ECO:0000256" key="1">
    <source>
        <dbReference type="ARBA" id="ARBA00004370"/>
    </source>
</evidence>
<proteinExistence type="predicted"/>
<gene>
    <name evidence="5" type="ORF">ACIB24_21775</name>
</gene>
<evidence type="ECO:0000313" key="6">
    <source>
        <dbReference type="Proteomes" id="UP001612915"/>
    </source>
</evidence>
<dbReference type="PANTHER" id="PTHR37042:SF4">
    <property type="entry name" value="OUTER MEMBRANE PROTEIN RV1973"/>
    <property type="match status" value="1"/>
</dbReference>
<evidence type="ECO:0008006" key="7">
    <source>
        <dbReference type="Google" id="ProtNLM"/>
    </source>
</evidence>
<evidence type="ECO:0000313" key="5">
    <source>
        <dbReference type="EMBL" id="MFI7589706.1"/>
    </source>
</evidence>
<keyword evidence="4" id="KW-1133">Transmembrane helix</keyword>
<protein>
    <recommendedName>
        <fullName evidence="7">Mce-associated membrane protein</fullName>
    </recommendedName>
</protein>
<dbReference type="PANTHER" id="PTHR37042">
    <property type="entry name" value="OUTER MEMBRANE PROTEIN RV1973"/>
    <property type="match status" value="1"/>
</dbReference>
<dbReference type="RefSeq" id="WP_398284310.1">
    <property type="nucleotide sequence ID" value="NZ_JBITLV010000009.1"/>
</dbReference>
<evidence type="ECO:0000256" key="3">
    <source>
        <dbReference type="SAM" id="MobiDB-lite"/>
    </source>
</evidence>
<keyword evidence="6" id="KW-1185">Reference proteome</keyword>
<keyword evidence="2 4" id="KW-0472">Membrane</keyword>
<evidence type="ECO:0000256" key="4">
    <source>
        <dbReference type="SAM" id="Phobius"/>
    </source>
</evidence>
<dbReference type="Proteomes" id="UP001612915">
    <property type="component" value="Unassembled WGS sequence"/>
</dbReference>